<feature type="binding site" evidence="6">
    <location>
        <position position="59"/>
    </location>
    <ligand>
        <name>ATP</name>
        <dbReference type="ChEBI" id="CHEBI:30616"/>
    </ligand>
</feature>
<dbReference type="InterPro" id="IPR051175">
    <property type="entry name" value="CLK_kinases"/>
</dbReference>
<dbReference type="GO" id="GO:0005524">
    <property type="term" value="F:ATP binding"/>
    <property type="evidence" value="ECO:0007669"/>
    <property type="project" value="UniProtKB-UniRule"/>
</dbReference>
<dbReference type="Proteomes" id="UP000195570">
    <property type="component" value="Unassembled WGS sequence"/>
</dbReference>
<dbReference type="GO" id="GO:0004674">
    <property type="term" value="F:protein serine/threonine kinase activity"/>
    <property type="evidence" value="ECO:0007669"/>
    <property type="project" value="UniProtKB-KW"/>
</dbReference>
<feature type="compositionally biased region" description="Basic and acidic residues" evidence="7">
    <location>
        <begin position="671"/>
        <end position="684"/>
    </location>
</feature>
<evidence type="ECO:0000313" key="9">
    <source>
        <dbReference type="EMBL" id="SCU65340.1"/>
    </source>
</evidence>
<feature type="region of interest" description="Disordered" evidence="7">
    <location>
        <begin position="629"/>
        <end position="649"/>
    </location>
</feature>
<feature type="region of interest" description="Disordered" evidence="7">
    <location>
        <begin position="438"/>
        <end position="468"/>
    </location>
</feature>
<evidence type="ECO:0000256" key="1">
    <source>
        <dbReference type="ARBA" id="ARBA00022527"/>
    </source>
</evidence>
<evidence type="ECO:0000256" key="4">
    <source>
        <dbReference type="ARBA" id="ARBA00022777"/>
    </source>
</evidence>
<evidence type="ECO:0000256" key="6">
    <source>
        <dbReference type="PROSITE-ProRule" id="PRU10141"/>
    </source>
</evidence>
<keyword evidence="2" id="KW-0808">Transferase</keyword>
<dbReference type="SUPFAM" id="SSF56112">
    <property type="entry name" value="Protein kinase-like (PK-like)"/>
    <property type="match status" value="1"/>
</dbReference>
<evidence type="ECO:0000256" key="7">
    <source>
        <dbReference type="SAM" id="MobiDB-lite"/>
    </source>
</evidence>
<accession>A0A1G4I1B6</accession>
<feature type="region of interest" description="Disordered" evidence="7">
    <location>
        <begin position="918"/>
        <end position="957"/>
    </location>
</feature>
<evidence type="ECO:0000313" key="10">
    <source>
        <dbReference type="Proteomes" id="UP000195570"/>
    </source>
</evidence>
<name>A0A1G4I1B6_TRYEQ</name>
<feature type="region of interest" description="Disordered" evidence="7">
    <location>
        <begin position="1006"/>
        <end position="1037"/>
    </location>
</feature>
<feature type="compositionally biased region" description="Low complexity" evidence="7">
    <location>
        <begin position="918"/>
        <end position="928"/>
    </location>
</feature>
<feature type="compositionally biased region" description="Polar residues" evidence="7">
    <location>
        <begin position="834"/>
        <end position="868"/>
    </location>
</feature>
<feature type="compositionally biased region" description="Polar residues" evidence="7">
    <location>
        <begin position="636"/>
        <end position="649"/>
    </location>
</feature>
<keyword evidence="10" id="KW-1185">Reference proteome</keyword>
<feature type="compositionally biased region" description="Polar residues" evidence="7">
    <location>
        <begin position="520"/>
        <end position="534"/>
    </location>
</feature>
<dbReference type="PROSITE" id="PS00108">
    <property type="entry name" value="PROTEIN_KINASE_ST"/>
    <property type="match status" value="1"/>
</dbReference>
<dbReference type="InterPro" id="IPR017441">
    <property type="entry name" value="Protein_kinase_ATP_BS"/>
</dbReference>
<comment type="caution">
    <text evidence="9">The sequence shown here is derived from an EMBL/GenBank/DDBJ whole genome shotgun (WGS) entry which is preliminary data.</text>
</comment>
<evidence type="ECO:0000256" key="2">
    <source>
        <dbReference type="ARBA" id="ARBA00022679"/>
    </source>
</evidence>
<evidence type="ECO:0000256" key="5">
    <source>
        <dbReference type="ARBA" id="ARBA00022840"/>
    </source>
</evidence>
<dbReference type="GO" id="GO:0005634">
    <property type="term" value="C:nucleus"/>
    <property type="evidence" value="ECO:0007669"/>
    <property type="project" value="TreeGrafter"/>
</dbReference>
<dbReference type="CDD" id="cd14134">
    <property type="entry name" value="PKc_CLK"/>
    <property type="match status" value="1"/>
</dbReference>
<feature type="region of interest" description="Disordered" evidence="7">
    <location>
        <begin position="500"/>
        <end position="580"/>
    </location>
</feature>
<dbReference type="EMBL" id="CZPT02000279">
    <property type="protein sequence ID" value="SCU65340.1"/>
    <property type="molecule type" value="Genomic_DNA"/>
</dbReference>
<dbReference type="SMART" id="SM00220">
    <property type="entry name" value="S_TKc"/>
    <property type="match status" value="1"/>
</dbReference>
<dbReference type="Pfam" id="PF00069">
    <property type="entry name" value="Pkinase"/>
    <property type="match status" value="1"/>
</dbReference>
<dbReference type="InterPro" id="IPR000719">
    <property type="entry name" value="Prot_kinase_dom"/>
</dbReference>
<gene>
    <name evidence="9" type="ORF">TEOVI_000876300</name>
</gene>
<dbReference type="PROSITE" id="PS50011">
    <property type="entry name" value="PROTEIN_KINASE_DOM"/>
    <property type="match status" value="1"/>
</dbReference>
<feature type="compositionally biased region" description="Polar residues" evidence="7">
    <location>
        <begin position="438"/>
        <end position="451"/>
    </location>
</feature>
<dbReference type="Gene3D" id="3.30.200.20">
    <property type="entry name" value="Phosphorylase Kinase, domain 1"/>
    <property type="match status" value="1"/>
</dbReference>
<keyword evidence="3 6" id="KW-0547">Nucleotide-binding</keyword>
<dbReference type="PROSITE" id="PS00107">
    <property type="entry name" value="PROTEIN_KINASE_ATP"/>
    <property type="match status" value="1"/>
</dbReference>
<dbReference type="InterPro" id="IPR011009">
    <property type="entry name" value="Kinase-like_dom_sf"/>
</dbReference>
<dbReference type="GeneID" id="92382697"/>
<keyword evidence="1" id="KW-0723">Serine/threonine-protein kinase</keyword>
<keyword evidence="5 6" id="KW-0067">ATP-binding</keyword>
<reference evidence="9" key="1">
    <citation type="submission" date="2016-09" db="EMBL/GenBank/DDBJ databases">
        <authorList>
            <person name="Hebert L."/>
            <person name="Moumen B."/>
        </authorList>
    </citation>
    <scope>NUCLEOTIDE SEQUENCE [LARGE SCALE GENOMIC DNA]</scope>
    <source>
        <strain evidence="9">OVI</strain>
    </source>
</reference>
<dbReference type="AlphaFoldDB" id="A0A1G4I1B6"/>
<dbReference type="PANTHER" id="PTHR45646">
    <property type="entry name" value="SERINE/THREONINE-PROTEIN KINASE DOA-RELATED"/>
    <property type="match status" value="1"/>
</dbReference>
<protein>
    <submittedName>
        <fullName evidence="9">Protein kinase, putative</fullName>
    </submittedName>
</protein>
<dbReference type="RefSeq" id="XP_067076951.1">
    <property type="nucleotide sequence ID" value="XM_067220850.1"/>
</dbReference>
<keyword evidence="4 9" id="KW-0418">Kinase</keyword>
<feature type="domain" description="Protein kinase" evidence="8">
    <location>
        <begin position="21"/>
        <end position="326"/>
    </location>
</feature>
<dbReference type="Gene3D" id="1.10.510.10">
    <property type="entry name" value="Transferase(Phosphotransferase) domain 1"/>
    <property type="match status" value="1"/>
</dbReference>
<dbReference type="VEuPathDB" id="TriTrypDB:TEOVI_000876300"/>
<sequence>MSPSKGEHLKLSAGDLIDNRFEVLEEVGCGNFSKVYYCFGTPKAGGVRRQPVAVKVVKKEYKNDAYFEQEMLQILSQKKNGRASVCQMLEFFEWKGYPVFVMKIYGPSLRERRLGYANGVVTREKVVQVAHSLLETCRFIHIDCRMVHTDLKPENILLENITTSKSSIGDNWVVCDFGSSSLWRMDHLDSDLITTRPYRAPEVVLGNPWYHPADMWSVGCIIFELAIGRRLFDVRDDLTHLQLMERCLGPLPDLFRRRSKNSRSFFDQNGNFLRDCDDVILGRMRSRTLAELLPGDTELCDLIASMLVYDPESRATAEEALKHRIFKQPFILSNSTASNKRSNTPARGGNPIKKLATPRATSSIRVKAIVGSGNAKEAQNGQPAVRIPVCDKVTPTSSHNKSIDGDGATDTKWSRPIENVNRNFCEPAHAPGLPALEQPTSTRHPSLSTVCGKSVTDSKHISQQPMEVETAYDRKPFETSVAMLQSSKSNTSSVVISSVPSFTKEGERKKGRNGPVATLRSGTDCDQSSPQNTLVELLPTTPSAEAGSQPGMTSSPGRQADVSCGSNPSPVIAHPTKTIPTKEKECVRESHKELSISRDLECVPPSKRTTYGKETVGALHEYQLGTGAGTDVNAEASPTSTEGALTTFGKTPTDAAEAYERLASSTPSTMKGKESSKRKQREPVSMRSPSKPGHVSATVFDTGRMVTEAPFPPHCSTVVEPRGDSSTNKGVPAPFSLSGEAYFVAFPHVGDPVVHTSNETILPNIAKDQRHHLAPFTPRQQQQRRYEPKTLRSPPPASVGQPTLQRINTVYATTSGNKMFPNEMYGRGDAGRPSNRQSSTPTTTQGRSSTVSASEVGRNSRQNSTSLSESCKNLYQLSRLQAVPAFKAKDHPSPPQQVAYVTGKRRIVNSNSQVSVSVSAQGSTGSSAKAPRKSVGAKEMPGDTHGNRQSITGSRDVRRRVVSSYSTVNEGNIRRKGTSAQQDNMDERVNLITGNIADFIGISSARGKTKPSMEGGSNYHPAHIPYPPSSEAHGKRK</sequence>
<evidence type="ECO:0000259" key="8">
    <source>
        <dbReference type="PROSITE" id="PS50011"/>
    </source>
</evidence>
<dbReference type="InterPro" id="IPR008271">
    <property type="entry name" value="Ser/Thr_kinase_AS"/>
</dbReference>
<organism evidence="9 10">
    <name type="scientific">Trypanosoma equiperdum</name>
    <dbReference type="NCBI Taxonomy" id="5694"/>
    <lineage>
        <taxon>Eukaryota</taxon>
        <taxon>Discoba</taxon>
        <taxon>Euglenozoa</taxon>
        <taxon>Kinetoplastea</taxon>
        <taxon>Metakinetoplastina</taxon>
        <taxon>Trypanosomatida</taxon>
        <taxon>Trypanosomatidae</taxon>
        <taxon>Trypanosoma</taxon>
    </lineage>
</organism>
<proteinExistence type="predicted"/>
<feature type="compositionally biased region" description="Polar residues" evidence="7">
    <location>
        <begin position="800"/>
        <end position="817"/>
    </location>
</feature>
<feature type="region of interest" description="Disordered" evidence="7">
    <location>
        <begin position="661"/>
        <end position="731"/>
    </location>
</feature>
<feature type="region of interest" description="Disordered" evidence="7">
    <location>
        <begin position="765"/>
        <end position="868"/>
    </location>
</feature>
<feature type="region of interest" description="Disordered" evidence="7">
    <location>
        <begin position="393"/>
        <end position="412"/>
    </location>
</feature>
<feature type="region of interest" description="Disordered" evidence="7">
    <location>
        <begin position="336"/>
        <end position="358"/>
    </location>
</feature>
<feature type="compositionally biased region" description="Polar residues" evidence="7">
    <location>
        <begin position="336"/>
        <end position="345"/>
    </location>
</feature>
<dbReference type="PANTHER" id="PTHR45646:SF11">
    <property type="entry name" value="SERINE_THREONINE-PROTEIN KINASE DOA"/>
    <property type="match status" value="1"/>
</dbReference>
<evidence type="ECO:0000256" key="3">
    <source>
        <dbReference type="ARBA" id="ARBA00022741"/>
    </source>
</evidence>